<evidence type="ECO:0000313" key="2">
    <source>
        <dbReference type="EMBL" id="EFX83543.1"/>
    </source>
</evidence>
<gene>
    <name evidence="2" type="ORF">DAPPUDRAFT_239444</name>
</gene>
<evidence type="ECO:0000313" key="3">
    <source>
        <dbReference type="Proteomes" id="UP000000305"/>
    </source>
</evidence>
<feature type="region of interest" description="Disordered" evidence="1">
    <location>
        <begin position="28"/>
        <end position="120"/>
    </location>
</feature>
<dbReference type="AlphaFoldDB" id="E9G9C9"/>
<sequence length="120" mass="13157">MAGFTGIDPINSSALPLYNAAPIQKLKGVEGHGEDKPTAFHDTGMKWDGDHRERDGKNQDFKKDTTKTPWKDGEKQDSTKGSSKNPTNDGKNKDSQKGGGGTNSSNSYNRTPQWGEVRYN</sequence>
<dbReference type="KEGG" id="dpx:DAPPUDRAFT_239444"/>
<organism evidence="2 3">
    <name type="scientific">Daphnia pulex</name>
    <name type="common">Water flea</name>
    <dbReference type="NCBI Taxonomy" id="6669"/>
    <lineage>
        <taxon>Eukaryota</taxon>
        <taxon>Metazoa</taxon>
        <taxon>Ecdysozoa</taxon>
        <taxon>Arthropoda</taxon>
        <taxon>Crustacea</taxon>
        <taxon>Branchiopoda</taxon>
        <taxon>Diplostraca</taxon>
        <taxon>Cladocera</taxon>
        <taxon>Anomopoda</taxon>
        <taxon>Daphniidae</taxon>
        <taxon>Daphnia</taxon>
    </lineage>
</organism>
<feature type="compositionally biased region" description="Polar residues" evidence="1">
    <location>
        <begin position="79"/>
        <end position="89"/>
    </location>
</feature>
<accession>E9G9C9</accession>
<reference evidence="2 3" key="1">
    <citation type="journal article" date="2011" name="Science">
        <title>The ecoresponsive genome of Daphnia pulex.</title>
        <authorList>
            <person name="Colbourne J.K."/>
            <person name="Pfrender M.E."/>
            <person name="Gilbert D."/>
            <person name="Thomas W.K."/>
            <person name="Tucker A."/>
            <person name="Oakley T.H."/>
            <person name="Tokishita S."/>
            <person name="Aerts A."/>
            <person name="Arnold G.J."/>
            <person name="Basu M.K."/>
            <person name="Bauer D.J."/>
            <person name="Caceres C.E."/>
            <person name="Carmel L."/>
            <person name="Casola C."/>
            <person name="Choi J.H."/>
            <person name="Detter J.C."/>
            <person name="Dong Q."/>
            <person name="Dusheyko S."/>
            <person name="Eads B.D."/>
            <person name="Frohlich T."/>
            <person name="Geiler-Samerotte K.A."/>
            <person name="Gerlach D."/>
            <person name="Hatcher P."/>
            <person name="Jogdeo S."/>
            <person name="Krijgsveld J."/>
            <person name="Kriventseva E.V."/>
            <person name="Kultz D."/>
            <person name="Laforsch C."/>
            <person name="Lindquist E."/>
            <person name="Lopez J."/>
            <person name="Manak J.R."/>
            <person name="Muller J."/>
            <person name="Pangilinan J."/>
            <person name="Patwardhan R.P."/>
            <person name="Pitluck S."/>
            <person name="Pritham E.J."/>
            <person name="Rechtsteiner A."/>
            <person name="Rho M."/>
            <person name="Rogozin I.B."/>
            <person name="Sakarya O."/>
            <person name="Salamov A."/>
            <person name="Schaack S."/>
            <person name="Shapiro H."/>
            <person name="Shiga Y."/>
            <person name="Skalitzky C."/>
            <person name="Smith Z."/>
            <person name="Souvorov A."/>
            <person name="Sung W."/>
            <person name="Tang Z."/>
            <person name="Tsuchiya D."/>
            <person name="Tu H."/>
            <person name="Vos H."/>
            <person name="Wang M."/>
            <person name="Wolf Y.I."/>
            <person name="Yamagata H."/>
            <person name="Yamada T."/>
            <person name="Ye Y."/>
            <person name="Shaw J.R."/>
            <person name="Andrews J."/>
            <person name="Crease T.J."/>
            <person name="Tang H."/>
            <person name="Lucas S.M."/>
            <person name="Robertson H.M."/>
            <person name="Bork P."/>
            <person name="Koonin E.V."/>
            <person name="Zdobnov E.M."/>
            <person name="Grigoriev I.V."/>
            <person name="Lynch M."/>
            <person name="Boore J.L."/>
        </authorList>
    </citation>
    <scope>NUCLEOTIDE SEQUENCE [LARGE SCALE GENOMIC DNA]</scope>
</reference>
<dbReference type="InParanoid" id="E9G9C9"/>
<proteinExistence type="predicted"/>
<dbReference type="HOGENOM" id="CLU_2051941_0_0_1"/>
<dbReference type="EMBL" id="GL732536">
    <property type="protein sequence ID" value="EFX83543.1"/>
    <property type="molecule type" value="Genomic_DNA"/>
</dbReference>
<keyword evidence="3" id="KW-1185">Reference proteome</keyword>
<evidence type="ECO:0000256" key="1">
    <source>
        <dbReference type="SAM" id="MobiDB-lite"/>
    </source>
</evidence>
<feature type="compositionally biased region" description="Basic and acidic residues" evidence="1">
    <location>
        <begin position="28"/>
        <end position="78"/>
    </location>
</feature>
<protein>
    <submittedName>
        <fullName evidence="2">Uncharacterized protein</fullName>
    </submittedName>
</protein>
<name>E9G9C9_DAPPU</name>
<dbReference type="Proteomes" id="UP000000305">
    <property type="component" value="Unassembled WGS sequence"/>
</dbReference>